<gene>
    <name evidence="1" type="ORF">B9N55_09355</name>
</gene>
<accession>A0A233VEX7</accession>
<dbReference type="Proteomes" id="UP000215546">
    <property type="component" value="Unassembled WGS sequence"/>
</dbReference>
<evidence type="ECO:0000313" key="2">
    <source>
        <dbReference type="Proteomes" id="UP000215546"/>
    </source>
</evidence>
<dbReference type="EMBL" id="NDYE01000022">
    <property type="protein sequence ID" value="OXZ30947.1"/>
    <property type="molecule type" value="Genomic_DNA"/>
</dbReference>
<protein>
    <submittedName>
        <fullName evidence="1">Uncharacterized protein</fullName>
    </submittedName>
</protein>
<dbReference type="AlphaFoldDB" id="A0A233VEX7"/>
<proteinExistence type="predicted"/>
<reference evidence="2" key="1">
    <citation type="submission" date="2017-04" db="EMBL/GenBank/DDBJ databases">
        <title>Finegoldia magna isolated from orthopedic joint implant-associated infections.</title>
        <authorList>
            <person name="Bjorklund S."/>
            <person name="Bruggemann H."/>
            <person name="Jensen A."/>
            <person name="Hellmark B."/>
            <person name="Soderquist B."/>
        </authorList>
    </citation>
    <scope>NUCLEOTIDE SEQUENCE [LARGE SCALE GENOMIC DNA]</scope>
    <source>
        <strain evidence="2">12T273</strain>
    </source>
</reference>
<comment type="caution">
    <text evidence="1">The sequence shown here is derived from an EMBL/GenBank/DDBJ whole genome shotgun (WGS) entry which is preliminary data.</text>
</comment>
<sequence length="59" mass="6871">MSIYFFIIFCVTSFTNVHAQEESRSISENITWGKRKSFVESKVSVPYKYLLGFKRGKNA</sequence>
<organism evidence="1 2">
    <name type="scientific">Finegoldia magna</name>
    <name type="common">Peptostreptococcus magnus</name>
    <dbReference type="NCBI Taxonomy" id="1260"/>
    <lineage>
        <taxon>Bacteria</taxon>
        <taxon>Bacillati</taxon>
        <taxon>Bacillota</taxon>
        <taxon>Tissierellia</taxon>
        <taxon>Tissierellales</taxon>
        <taxon>Peptoniphilaceae</taxon>
        <taxon>Finegoldia</taxon>
    </lineage>
</organism>
<name>A0A233VEX7_FINMA</name>
<evidence type="ECO:0000313" key="1">
    <source>
        <dbReference type="EMBL" id="OXZ30947.1"/>
    </source>
</evidence>